<evidence type="ECO:0000256" key="3">
    <source>
        <dbReference type="SAM" id="Phobius"/>
    </source>
</evidence>
<evidence type="ECO:0000256" key="1">
    <source>
        <dbReference type="ARBA" id="ARBA00008306"/>
    </source>
</evidence>
<dbReference type="InterPro" id="IPR051624">
    <property type="entry name" value="RMD1/Sad1-interacting"/>
</dbReference>
<proteinExistence type="inferred from homology"/>
<feature type="region of interest" description="Disordered" evidence="2">
    <location>
        <begin position="153"/>
        <end position="197"/>
    </location>
</feature>
<dbReference type="PANTHER" id="PTHR16255">
    <property type="entry name" value="REQUIRED FOR MEIOTIC NUCLEAR DIVISION PROTEIN 1 HOMOLOG"/>
    <property type="match status" value="1"/>
</dbReference>
<dbReference type="InterPro" id="IPR003734">
    <property type="entry name" value="DUF155"/>
</dbReference>
<dbReference type="AlphaFoldDB" id="A0A564ZRE1"/>
<feature type="compositionally biased region" description="Basic and acidic residues" evidence="2">
    <location>
        <begin position="98"/>
        <end position="111"/>
    </location>
</feature>
<name>A0A564ZRE1_PLAVI</name>
<dbReference type="VEuPathDB" id="PlasmoDB:PVPAM_060014800"/>
<sequence>MSEQKYEQAEDEAHRKGAAEERLTYHYGSHRSGGGGRSEEPREGPCEAQFCEGYSALRGDSGGSSNSGTSTHGRSNRRSNEHRTVGINLYTGRAPHSSRADARTMSCREDPPSNCTLHVRGSSRANPPRDTRVAAKRWLLRDWCGEAHPSYEAQNRSTHDRGHHLELSIPPTNRNGKRKKIQRRYTSHPNVSGRPRAVTPVRKFPRSRFAHKDEAVKIKGREEPTQWGEPHSGENAKVRCGTLVGMSKLRKIYERSDDYHVRSGKRHAPFHGDDGHMAKTGKGTKQEHQSNGVAPISRYAIEGGEDPPDVNPPSGNKLCQVKYLRQVKFLCQAKGYDLKRISLMLSAKRVNHVFHDRDTILCAFLTPEKSAKYFFSFKDLGNVENFNLMRDVTPSDAEYIVFIFINGSVVIWDNFPNGGRNDVFINKVIMFLNSFSDELLPVHVVQEDTMYYHEWGGLAAPSEGLAAASAGVEAPSGGLEAPSGGLEAPSGGLEAPSGGLEAPSGGLEAPSDGLAAPMKSFSPTSDGLAAPVTSSPPPLEGFPLISGGVIRLRSGSLEQKLTVSFALSQSIRLDVHEMLMDITINKLFIVSKQIASRGTCTMSNQEVSRMLDVYSSIINVNAVQDFLDVPEYFWNKVQYEHAWFEIYTYLEIPERIGILNKRYNYYKDFLKAIKTEVYNDKTFQTYRVIVLLLFIHVCALIVNDLFFAQ</sequence>
<feature type="region of interest" description="Disordered" evidence="2">
    <location>
        <begin position="1"/>
        <end position="129"/>
    </location>
</feature>
<dbReference type="OrthoDB" id="18302at2759"/>
<comment type="similarity">
    <text evidence="1">Belongs to the RMD1/sif2 family.</text>
</comment>
<dbReference type="VEuPathDB" id="PlasmoDB:PVX_001800"/>
<keyword evidence="3" id="KW-0472">Membrane</keyword>
<feature type="compositionally biased region" description="Basic and acidic residues" evidence="2">
    <location>
        <begin position="157"/>
        <end position="166"/>
    </location>
</feature>
<reference evidence="6" key="1">
    <citation type="submission" date="2016-07" db="EMBL/GenBank/DDBJ databases">
        <authorList>
            <consortium name="Pathogen Informatics"/>
        </authorList>
    </citation>
    <scope>NUCLEOTIDE SEQUENCE [LARGE SCALE GENOMIC DNA]</scope>
</reference>
<evidence type="ECO:0000259" key="4">
    <source>
        <dbReference type="Pfam" id="PF02582"/>
    </source>
</evidence>
<dbReference type="GO" id="GO:0005739">
    <property type="term" value="C:mitochondrion"/>
    <property type="evidence" value="ECO:0007669"/>
    <property type="project" value="UniProtKB-ARBA"/>
</dbReference>
<dbReference type="PANTHER" id="PTHR16255:SF1">
    <property type="entry name" value="REQUIRED FOR MEIOTIC NUCLEAR DIVISION PROTEIN 1 HOMOLOG"/>
    <property type="match status" value="1"/>
</dbReference>
<accession>A0A564ZRE1</accession>
<protein>
    <recommendedName>
        <fullName evidence="4">DUF155 domain-containing protein</fullName>
    </recommendedName>
</protein>
<dbReference type="Proteomes" id="UP000220605">
    <property type="component" value="Chromosome 6"/>
</dbReference>
<dbReference type="EMBL" id="LT635617">
    <property type="protein sequence ID" value="VUZ94353.1"/>
    <property type="molecule type" value="Genomic_DNA"/>
</dbReference>
<feature type="compositionally biased region" description="Low complexity" evidence="2">
    <location>
        <begin position="63"/>
        <end position="73"/>
    </location>
</feature>
<gene>
    <name evidence="5" type="ORF">PVP01_0604000</name>
</gene>
<keyword evidence="3" id="KW-0812">Transmembrane</keyword>
<organism evidence="5 6">
    <name type="scientific">Plasmodium vivax</name>
    <name type="common">malaria parasite P. vivax</name>
    <dbReference type="NCBI Taxonomy" id="5855"/>
    <lineage>
        <taxon>Eukaryota</taxon>
        <taxon>Sar</taxon>
        <taxon>Alveolata</taxon>
        <taxon>Apicomplexa</taxon>
        <taxon>Aconoidasida</taxon>
        <taxon>Haemosporida</taxon>
        <taxon>Plasmodiidae</taxon>
        <taxon>Plasmodium</taxon>
        <taxon>Plasmodium (Plasmodium)</taxon>
    </lineage>
</organism>
<feature type="transmembrane region" description="Helical" evidence="3">
    <location>
        <begin position="686"/>
        <end position="707"/>
    </location>
</feature>
<evidence type="ECO:0000313" key="6">
    <source>
        <dbReference type="Proteomes" id="UP000220605"/>
    </source>
</evidence>
<feature type="compositionally biased region" description="Basic residues" evidence="2">
    <location>
        <begin position="175"/>
        <end position="186"/>
    </location>
</feature>
<feature type="domain" description="DUF155" evidence="4">
    <location>
        <begin position="401"/>
        <end position="660"/>
    </location>
</feature>
<keyword evidence="3" id="KW-1133">Transmembrane helix</keyword>
<feature type="region of interest" description="Disordered" evidence="2">
    <location>
        <begin position="471"/>
        <end position="533"/>
    </location>
</feature>
<dbReference type="VEuPathDB" id="PlasmoDB:PVW1_060010300"/>
<evidence type="ECO:0000313" key="5">
    <source>
        <dbReference type="EMBL" id="VUZ94353.1"/>
    </source>
</evidence>
<dbReference type="VEuPathDB" id="PlasmoDB:PVP01_0604000"/>
<dbReference type="Pfam" id="PF02582">
    <property type="entry name" value="DUF155"/>
    <property type="match status" value="1"/>
</dbReference>
<feature type="compositionally biased region" description="Basic and acidic residues" evidence="2">
    <location>
        <begin position="1"/>
        <end position="24"/>
    </location>
</feature>
<evidence type="ECO:0000256" key="2">
    <source>
        <dbReference type="SAM" id="MobiDB-lite"/>
    </source>
</evidence>